<evidence type="ECO:0000313" key="2">
    <source>
        <dbReference type="Proteomes" id="UP001187682"/>
    </source>
</evidence>
<accession>A0AAE8MZL9</accession>
<protein>
    <submittedName>
        <fullName evidence="1">Uncharacterized protein</fullName>
    </submittedName>
</protein>
<comment type="caution">
    <text evidence="1">The sequence shown here is derived from an EMBL/GenBank/DDBJ whole genome shotgun (WGS) entry which is preliminary data.</text>
</comment>
<keyword evidence="2" id="KW-1185">Reference proteome</keyword>
<organism evidence="1 2">
    <name type="scientific">Cephalotrichum gorgonifer</name>
    <dbReference type="NCBI Taxonomy" id="2041049"/>
    <lineage>
        <taxon>Eukaryota</taxon>
        <taxon>Fungi</taxon>
        <taxon>Dikarya</taxon>
        <taxon>Ascomycota</taxon>
        <taxon>Pezizomycotina</taxon>
        <taxon>Sordariomycetes</taxon>
        <taxon>Hypocreomycetidae</taxon>
        <taxon>Microascales</taxon>
        <taxon>Microascaceae</taxon>
        <taxon>Cephalotrichum</taxon>
    </lineage>
</organism>
<dbReference type="EMBL" id="ONZQ02000008">
    <property type="protein sequence ID" value="SPO03605.1"/>
    <property type="molecule type" value="Genomic_DNA"/>
</dbReference>
<gene>
    <name evidence="1" type="ORF">DNG_06288</name>
</gene>
<evidence type="ECO:0000313" key="1">
    <source>
        <dbReference type="EMBL" id="SPO03605.1"/>
    </source>
</evidence>
<proteinExistence type="predicted"/>
<dbReference type="AlphaFoldDB" id="A0AAE8MZL9"/>
<name>A0AAE8MZL9_9PEZI</name>
<sequence length="442" mass="49517">MSPERQVLGNEKPCCFDVLLPELIDNILFQIDSPNALINFITTSRFIHRCYQNRRDHLIVRLLQNELGPVLTDAKFLTICPYAVPGTDRREEWLAYWDGIHTIAAVYVDMLGGRGRDGAGRDVVPSFTELTRLCRTHKDMSFLASTYVTVQLRSFGNEGPATAPPSRAEQLRVLRAFYRRQIVCNAWASAKRPSTYWLVHDMAAISNPSGRRGVRPGLCAAFKPWELWQIDHADQFLVRLCVALCLAAEEVAQPIDEAGFSDIFSHADLLVQYAREHPGIMDAALGALLSLPRLPSRTFQDTAPVYYGYAERYALPCLGLSWQAHLSVRLPGTAIHQGEQQQQQEISGGGVTTVNFVGHVADITPFGWVDMLGGRNLNRAGNAFIYSILSTPEPGGEEGEFARSRSFKLWKAAGFALWDQRRIEALKELDRLRSLRTGWLVS</sequence>
<reference evidence="1" key="1">
    <citation type="submission" date="2018-03" db="EMBL/GenBank/DDBJ databases">
        <authorList>
            <person name="Guldener U."/>
        </authorList>
    </citation>
    <scope>NUCLEOTIDE SEQUENCE</scope>
</reference>
<dbReference type="Proteomes" id="UP001187682">
    <property type="component" value="Unassembled WGS sequence"/>
</dbReference>